<evidence type="ECO:0000313" key="3">
    <source>
        <dbReference type="Proteomes" id="UP000467840"/>
    </source>
</evidence>
<sequence length="120" mass="13485">MGFALCIEFGFQEPLSDSSTILCDLKACIAPDEDLFLDELRLKHCGFRAIYSQDVDEMVLCGKPSENLGLPCNHNVDKSKRSNRVESNESGNLTDRLPSKRPRMLVDPDTETHGQKDLKE</sequence>
<organism evidence="2 3">
    <name type="scientific">Hevea brasiliensis</name>
    <name type="common">Para rubber tree</name>
    <name type="synonym">Siphonia brasiliensis</name>
    <dbReference type="NCBI Taxonomy" id="3981"/>
    <lineage>
        <taxon>Eukaryota</taxon>
        <taxon>Viridiplantae</taxon>
        <taxon>Streptophyta</taxon>
        <taxon>Embryophyta</taxon>
        <taxon>Tracheophyta</taxon>
        <taxon>Spermatophyta</taxon>
        <taxon>Magnoliopsida</taxon>
        <taxon>eudicotyledons</taxon>
        <taxon>Gunneridae</taxon>
        <taxon>Pentapetalae</taxon>
        <taxon>rosids</taxon>
        <taxon>fabids</taxon>
        <taxon>Malpighiales</taxon>
        <taxon>Euphorbiaceae</taxon>
        <taxon>Crotonoideae</taxon>
        <taxon>Micrandreae</taxon>
        <taxon>Hevea</taxon>
    </lineage>
</organism>
<feature type="region of interest" description="Disordered" evidence="1">
    <location>
        <begin position="72"/>
        <end position="120"/>
    </location>
</feature>
<dbReference type="AlphaFoldDB" id="A0A6A6L772"/>
<dbReference type="EMBL" id="JAAGAX010000012">
    <property type="protein sequence ID" value="KAF2296844.1"/>
    <property type="molecule type" value="Genomic_DNA"/>
</dbReference>
<evidence type="ECO:0000313" key="2">
    <source>
        <dbReference type="EMBL" id="KAF2296844.1"/>
    </source>
</evidence>
<comment type="caution">
    <text evidence="2">The sequence shown here is derived from an EMBL/GenBank/DDBJ whole genome shotgun (WGS) entry which is preliminary data.</text>
</comment>
<accession>A0A6A6L772</accession>
<feature type="compositionally biased region" description="Basic and acidic residues" evidence="1">
    <location>
        <begin position="104"/>
        <end position="120"/>
    </location>
</feature>
<dbReference type="Proteomes" id="UP000467840">
    <property type="component" value="Chromosome 18"/>
</dbReference>
<keyword evidence="3" id="KW-1185">Reference proteome</keyword>
<name>A0A6A6L772_HEVBR</name>
<gene>
    <name evidence="2" type="ORF">GH714_008149</name>
</gene>
<evidence type="ECO:0000256" key="1">
    <source>
        <dbReference type="SAM" id="MobiDB-lite"/>
    </source>
</evidence>
<feature type="compositionally biased region" description="Basic and acidic residues" evidence="1">
    <location>
        <begin position="75"/>
        <end position="87"/>
    </location>
</feature>
<proteinExistence type="predicted"/>
<reference evidence="2 3" key="1">
    <citation type="journal article" date="2020" name="Mol. Plant">
        <title>The Chromosome-Based Rubber Tree Genome Provides New Insights into Spurge Genome Evolution and Rubber Biosynthesis.</title>
        <authorList>
            <person name="Liu J."/>
            <person name="Shi C."/>
            <person name="Shi C.C."/>
            <person name="Li W."/>
            <person name="Zhang Q.J."/>
            <person name="Zhang Y."/>
            <person name="Li K."/>
            <person name="Lu H.F."/>
            <person name="Shi C."/>
            <person name="Zhu S.T."/>
            <person name="Xiao Z.Y."/>
            <person name="Nan H."/>
            <person name="Yue Y."/>
            <person name="Zhu X.G."/>
            <person name="Wu Y."/>
            <person name="Hong X.N."/>
            <person name="Fan G.Y."/>
            <person name="Tong Y."/>
            <person name="Zhang D."/>
            <person name="Mao C.L."/>
            <person name="Liu Y.L."/>
            <person name="Hao S.J."/>
            <person name="Liu W.Q."/>
            <person name="Lv M.Q."/>
            <person name="Zhang H.B."/>
            <person name="Liu Y."/>
            <person name="Hu-Tang G.R."/>
            <person name="Wang J.P."/>
            <person name="Wang J.H."/>
            <person name="Sun Y.H."/>
            <person name="Ni S.B."/>
            <person name="Chen W.B."/>
            <person name="Zhang X.C."/>
            <person name="Jiao Y.N."/>
            <person name="Eichler E.E."/>
            <person name="Li G.H."/>
            <person name="Liu X."/>
            <person name="Gao L.Z."/>
        </authorList>
    </citation>
    <scope>NUCLEOTIDE SEQUENCE [LARGE SCALE GENOMIC DNA]</scope>
    <source>
        <strain evidence="3">cv. GT1</strain>
        <tissue evidence="2">Leaf</tissue>
    </source>
</reference>
<protein>
    <submittedName>
        <fullName evidence="2">Uncharacterized protein</fullName>
    </submittedName>
</protein>